<keyword evidence="2" id="KW-1133">Transmembrane helix</keyword>
<dbReference type="InterPro" id="IPR051091">
    <property type="entry name" value="O-Glucosyltr/Glycosyltrsf_90"/>
</dbReference>
<comment type="caution">
    <text evidence="4">The sequence shown here is derived from an EMBL/GenBank/DDBJ whole genome shotgun (WGS) entry which is preliminary data.</text>
</comment>
<evidence type="ECO:0000313" key="4">
    <source>
        <dbReference type="EMBL" id="KAF4232363.1"/>
    </source>
</evidence>
<evidence type="ECO:0000256" key="2">
    <source>
        <dbReference type="SAM" id="Phobius"/>
    </source>
</evidence>
<feature type="region of interest" description="Disordered" evidence="1">
    <location>
        <begin position="788"/>
        <end position="813"/>
    </location>
</feature>
<proteinExistence type="predicted"/>
<dbReference type="Proteomes" id="UP000653565">
    <property type="component" value="Unassembled WGS sequence"/>
</dbReference>
<sequence length="1028" mass="115753">MGSCSSRVFGISLSSRIWNNYFLSLSPLLAAVQTYIEQGGSQAAVKSAPGQDKVWVTAFTAVLCIITLTGWDLQANALSGIPVVGLLVIYLALTRSPKSAQRASQRRSIAAGHIICPLSLRVVVTLLAVLGVEIAIFGPPWTTIVDTTLLGVTKSLTWYFLLQTAEYCSWSVTAAIATFSIVATRNPFTLTSNIQALSHLIASFFALKQVISLLPDKARSKSALWICIVAYLVPYMTNNYYIRVANTSVIQSSTHPIDLLVQDAKANFQAMLERQSNSYTAACEEYRRRYGMEPPLGFESWYNFTRARQSPIIDDFDIIYDRISPFWSISGTELTEMINRLQDTPNSDVWVCTFLAEEARMNCNHPHRSVDRNIQGFLNTVLADLHGLLPDIKFLVNHLDEPRVLLPSSSERTGSLNITNYSKRPVWDTLAQSCSSQDSKRADRLKFQPSGLPFVTDRHSTTDLCSHSEYRGSHGLLISPTSFPLIEGLVPILSTGSLSTMGDILYPSPAYLEPEFEYVEAKDINWDSKRNNLYWAGSTTGGFAVNDDWQSFHRQRFVKLAQNLGSEPHSYLREVKGVINLVKSSFLNSRLFDVAFTRIFQCETRYCREQRALFRTKSWADKDEALHSRLVFDIDGNGISGRYYKLLASKSTPLKQTLLREWHDDRLMPWVHYIPVSQSMEELPEMVMYFTSEAGQKRAREIAEQGRVWFSQAFRKEDLTIYMYRVFLELARLQDPERTLPMTASGGSEDPTDSEVFKVRRMEERYERGEVDANTIVYVVNRGSNLKEKDAESNVDPDQKHEQEDDNVDETLPIHHTEVNSTSLMSSSVEHMGMAAPSRPMNMGDDRNQLFPLPESLSFGETPRDDRTFFSTTSEYTEDYASQQMLRTPATTVLVSANETSTTFNYMTQAPITSSAPEQISHHRQAPLSMQHSASFDPWTPSFRQNLFNPMEYGTAPSNAMSQTTMSYQLPMTPTSHPQELPHMAHGLPNLLQDRPSSMDGMSMRGPSFRTGSSSHPCDPSQQAPHSS</sequence>
<feature type="transmembrane region" description="Helical" evidence="2">
    <location>
        <begin position="114"/>
        <end position="138"/>
    </location>
</feature>
<keyword evidence="2" id="KW-0472">Membrane</keyword>
<dbReference type="AlphaFoldDB" id="A0A8H4M8F8"/>
<reference evidence="4" key="1">
    <citation type="journal article" date="2020" name="bioRxiv">
        <title>Genomic and phenotypic heterogeneity of clinical isolates of the human pathogens Aspergillus fumigatus, Aspergillus lentulus and Aspergillus fumigatiaffinis.</title>
        <authorList>
            <person name="dos Santos R.A.C."/>
            <person name="Steenwyk J.L."/>
            <person name="Rivero-Menendez O."/>
            <person name="Mead M.E."/>
            <person name="Silva L.P."/>
            <person name="Bastos R.W."/>
            <person name="Alastruey-Izquierdo A."/>
            <person name="Goldman G.H."/>
            <person name="Rokas A."/>
        </authorList>
    </citation>
    <scope>NUCLEOTIDE SEQUENCE</scope>
    <source>
        <strain evidence="4">CNM-CM6805</strain>
    </source>
</reference>
<evidence type="ECO:0000259" key="3">
    <source>
        <dbReference type="SMART" id="SM00672"/>
    </source>
</evidence>
<evidence type="ECO:0000313" key="5">
    <source>
        <dbReference type="Proteomes" id="UP000653565"/>
    </source>
</evidence>
<feature type="compositionally biased region" description="Polar residues" evidence="1">
    <location>
        <begin position="1010"/>
        <end position="1028"/>
    </location>
</feature>
<dbReference type="PANTHER" id="PTHR12203">
    <property type="entry name" value="KDEL LYS-ASP-GLU-LEU CONTAINING - RELATED"/>
    <property type="match status" value="1"/>
</dbReference>
<feature type="region of interest" description="Disordered" evidence="1">
    <location>
        <begin position="972"/>
        <end position="1028"/>
    </location>
</feature>
<keyword evidence="5" id="KW-1185">Reference proteome</keyword>
<evidence type="ECO:0000256" key="1">
    <source>
        <dbReference type="SAM" id="MobiDB-lite"/>
    </source>
</evidence>
<dbReference type="Pfam" id="PF05686">
    <property type="entry name" value="Glyco_transf_90"/>
    <property type="match status" value="1"/>
</dbReference>
<feature type="compositionally biased region" description="Basic and acidic residues" evidence="1">
    <location>
        <begin position="788"/>
        <end position="803"/>
    </location>
</feature>
<name>A0A8H4M8F8_9EURO</name>
<protein>
    <recommendedName>
        <fullName evidence="3">Glycosyl transferase CAP10 domain-containing protein</fullName>
    </recommendedName>
</protein>
<dbReference type="EMBL" id="JAAAPX010000091">
    <property type="protein sequence ID" value="KAF4232363.1"/>
    <property type="molecule type" value="Genomic_DNA"/>
</dbReference>
<feature type="transmembrane region" description="Helical" evidence="2">
    <location>
        <begin position="77"/>
        <end position="93"/>
    </location>
</feature>
<feature type="transmembrane region" description="Helical" evidence="2">
    <location>
        <begin position="54"/>
        <end position="71"/>
    </location>
</feature>
<accession>A0A8H4M8F8</accession>
<dbReference type="PANTHER" id="PTHR12203:SF61">
    <property type="entry name" value="CAPSULE PROTEIN"/>
    <property type="match status" value="1"/>
</dbReference>
<dbReference type="SMART" id="SM00672">
    <property type="entry name" value="CAP10"/>
    <property type="match status" value="1"/>
</dbReference>
<keyword evidence="2" id="KW-0812">Transmembrane</keyword>
<dbReference type="InterPro" id="IPR006598">
    <property type="entry name" value="CAP10"/>
</dbReference>
<gene>
    <name evidence="4" type="ORF">CNMCM6805_010009</name>
</gene>
<reference evidence="4" key="2">
    <citation type="submission" date="2020-04" db="EMBL/GenBank/DDBJ databases">
        <authorList>
            <person name="Santos R.A.C."/>
            <person name="Steenwyk J.L."/>
            <person name="Rivero-Menendez O."/>
            <person name="Mead M.E."/>
            <person name="Silva L.P."/>
            <person name="Bastos R.W."/>
            <person name="Alastruey-Izquierdo A."/>
            <person name="Goldman G.H."/>
            <person name="Rokas A."/>
        </authorList>
    </citation>
    <scope>NUCLEOTIDE SEQUENCE</scope>
    <source>
        <strain evidence="4">CNM-CM6805</strain>
    </source>
</reference>
<feature type="domain" description="Glycosyl transferase CAP10" evidence="3">
    <location>
        <begin position="451"/>
        <end position="737"/>
    </location>
</feature>
<organism evidence="4 5">
    <name type="scientific">Aspergillus fumigatiaffinis</name>
    <dbReference type="NCBI Taxonomy" id="340414"/>
    <lineage>
        <taxon>Eukaryota</taxon>
        <taxon>Fungi</taxon>
        <taxon>Dikarya</taxon>
        <taxon>Ascomycota</taxon>
        <taxon>Pezizomycotina</taxon>
        <taxon>Eurotiomycetes</taxon>
        <taxon>Eurotiomycetidae</taxon>
        <taxon>Eurotiales</taxon>
        <taxon>Aspergillaceae</taxon>
        <taxon>Aspergillus</taxon>
        <taxon>Aspergillus subgen. Fumigati</taxon>
    </lineage>
</organism>